<dbReference type="EMBL" id="CYZO01000010">
    <property type="protein sequence ID" value="CUN85860.1"/>
    <property type="molecule type" value="Genomic_DNA"/>
</dbReference>
<evidence type="ECO:0000313" key="5">
    <source>
        <dbReference type="EMBL" id="RYS80885.1"/>
    </source>
</evidence>
<evidence type="ECO:0000313" key="4">
    <source>
        <dbReference type="EMBL" id="CUN85860.1"/>
    </source>
</evidence>
<dbReference type="InterPro" id="IPR041522">
    <property type="entry name" value="CdaR_GGDEF"/>
</dbReference>
<dbReference type="AlphaFoldDB" id="A0A174ADP3"/>
<dbReference type="InterPro" id="IPR025736">
    <property type="entry name" value="PucR_C-HTH_dom"/>
</dbReference>
<gene>
    <name evidence="4" type="primary">cdaR_1</name>
    <name evidence="5" type="ORF">EAI93_05110</name>
    <name evidence="4" type="ORF">ERS852456_00994</name>
</gene>
<dbReference type="SUPFAM" id="SSF46689">
    <property type="entry name" value="Homeodomain-like"/>
    <property type="match status" value="1"/>
</dbReference>
<reference evidence="5 7" key="2">
    <citation type="journal article" date="2019" name="Science, e1252229">
        <title>Invertible promoters mediate bacterial phase variation, antibiotic resistance, and host adaptation in the gut.</title>
        <authorList>
            <person name="Jiang X."/>
            <person name="Hall A.B."/>
            <person name="Arthur T.D."/>
            <person name="Plichta D.R."/>
            <person name="Covington C.T."/>
            <person name="Poyet M."/>
            <person name="Crothers J."/>
            <person name="Moses P.L."/>
            <person name="Tolonen A.C."/>
            <person name="Vlamakis H."/>
            <person name="Alm E.J."/>
            <person name="Xavier R.J."/>
        </authorList>
    </citation>
    <scope>NUCLEOTIDE SEQUENCE [LARGE SCALE GENOMIC DNA]</scope>
    <source>
        <strain evidence="5">Aa_0143</strain>
        <strain evidence="7">aa_0143</strain>
    </source>
</reference>
<protein>
    <submittedName>
        <fullName evidence="5">PucR family transcriptional regulator</fullName>
    </submittedName>
    <submittedName>
        <fullName evidence="4">Sugar diacid regulator</fullName>
    </submittedName>
</protein>
<evidence type="ECO:0000313" key="6">
    <source>
        <dbReference type="Proteomes" id="UP000095787"/>
    </source>
</evidence>
<dbReference type="GeneID" id="97329470"/>
<accession>A0A174ADP3</accession>
<organism evidence="4 6">
    <name type="scientific">[Ruminococcus] torques</name>
    <dbReference type="NCBI Taxonomy" id="33039"/>
    <lineage>
        <taxon>Bacteria</taxon>
        <taxon>Bacillati</taxon>
        <taxon>Bacillota</taxon>
        <taxon>Clostridia</taxon>
        <taxon>Lachnospirales</taxon>
        <taxon>Lachnospiraceae</taxon>
        <taxon>Mediterraneibacter</taxon>
    </lineage>
</organism>
<dbReference type="InterPro" id="IPR051448">
    <property type="entry name" value="CdaR-like_regulators"/>
</dbReference>
<dbReference type="PANTHER" id="PTHR33744">
    <property type="entry name" value="CARBOHYDRATE DIACID REGULATOR"/>
    <property type="match status" value="1"/>
</dbReference>
<dbReference type="Pfam" id="PF17853">
    <property type="entry name" value="GGDEF_2"/>
    <property type="match status" value="1"/>
</dbReference>
<feature type="domain" description="CdaR GGDEF-like" evidence="3">
    <location>
        <begin position="77"/>
        <end position="198"/>
    </location>
</feature>
<comment type="similarity">
    <text evidence="1">Belongs to the CdaR family.</text>
</comment>
<evidence type="ECO:0000259" key="2">
    <source>
        <dbReference type="Pfam" id="PF13556"/>
    </source>
</evidence>
<evidence type="ECO:0000259" key="3">
    <source>
        <dbReference type="Pfam" id="PF17853"/>
    </source>
</evidence>
<dbReference type="Proteomes" id="UP000095787">
    <property type="component" value="Unassembled WGS sequence"/>
</dbReference>
<dbReference type="Gene3D" id="1.10.10.2840">
    <property type="entry name" value="PucR C-terminal helix-turn-helix domain"/>
    <property type="match status" value="1"/>
</dbReference>
<sequence length="314" mass="35952">MGENTEQTTNRKTETTAQMNELNKALLELKKITGISLEVSGAAPEQIEPALTQIHCLCTAYKEKYNRTDFLQGLMTGNIPHYEISDRASRLHIDPEEKRILFLIEGKHFDETSGAILKNLLSCRSKTYIVPLTETLLAVIRPLCQNETFEDMRHIAETIVDTLNTEALIRVRLSYSSVMNTLADIQKAFQETNLALKVGRLFYSEQNIFPYNELGIGRLIYRLPVSLCENFLSEIFGSPIPKTLDPELMATVNRFFLNNLNIAETARQLHMHRNTLIYRLEQIEKQTGLDLRLFDDAMTFKIAMMVINYLKGNK</sequence>
<dbReference type="Pfam" id="PF13556">
    <property type="entry name" value="HTH_30"/>
    <property type="match status" value="1"/>
</dbReference>
<feature type="domain" description="PucR C-terminal helix-turn-helix" evidence="2">
    <location>
        <begin position="248"/>
        <end position="305"/>
    </location>
</feature>
<evidence type="ECO:0000256" key="1">
    <source>
        <dbReference type="ARBA" id="ARBA00006754"/>
    </source>
</evidence>
<reference evidence="4 6" key="1">
    <citation type="submission" date="2015-09" db="EMBL/GenBank/DDBJ databases">
        <authorList>
            <consortium name="Pathogen Informatics"/>
        </authorList>
    </citation>
    <scope>NUCLEOTIDE SEQUENCE [LARGE SCALE GENOMIC DNA]</scope>
    <source>
        <strain evidence="4 6">2789STDY5834841</strain>
    </source>
</reference>
<dbReference type="RefSeq" id="WP_009243343.1">
    <property type="nucleotide sequence ID" value="NZ_AP028249.1"/>
</dbReference>
<dbReference type="PANTHER" id="PTHR33744:SF15">
    <property type="entry name" value="CARBOHYDRATE DIACID REGULATOR"/>
    <property type="match status" value="1"/>
</dbReference>
<proteinExistence type="inferred from homology"/>
<dbReference type="InterPro" id="IPR009057">
    <property type="entry name" value="Homeodomain-like_sf"/>
</dbReference>
<dbReference type="InterPro" id="IPR042070">
    <property type="entry name" value="PucR_C-HTH_sf"/>
</dbReference>
<name>A0A174ADP3_9FIRM</name>
<dbReference type="EMBL" id="RCYR01000006">
    <property type="protein sequence ID" value="RYS80885.1"/>
    <property type="molecule type" value="Genomic_DNA"/>
</dbReference>
<evidence type="ECO:0000313" key="7">
    <source>
        <dbReference type="Proteomes" id="UP000292665"/>
    </source>
</evidence>
<dbReference type="Proteomes" id="UP000292665">
    <property type="component" value="Unassembled WGS sequence"/>
</dbReference>